<dbReference type="EMBL" id="LAZR01065592">
    <property type="protein sequence ID" value="KKK55239.1"/>
    <property type="molecule type" value="Genomic_DNA"/>
</dbReference>
<protein>
    <submittedName>
        <fullName evidence="1">Uncharacterized protein</fullName>
    </submittedName>
</protein>
<proteinExistence type="predicted"/>
<organism evidence="1">
    <name type="scientific">marine sediment metagenome</name>
    <dbReference type="NCBI Taxonomy" id="412755"/>
    <lineage>
        <taxon>unclassified sequences</taxon>
        <taxon>metagenomes</taxon>
        <taxon>ecological metagenomes</taxon>
    </lineage>
</organism>
<evidence type="ECO:0000313" key="1">
    <source>
        <dbReference type="EMBL" id="KKK55239.1"/>
    </source>
</evidence>
<accession>A0A0F8YM20</accession>
<reference evidence="1" key="1">
    <citation type="journal article" date="2015" name="Nature">
        <title>Complex archaea that bridge the gap between prokaryotes and eukaryotes.</title>
        <authorList>
            <person name="Spang A."/>
            <person name="Saw J.H."/>
            <person name="Jorgensen S.L."/>
            <person name="Zaremba-Niedzwiedzka K."/>
            <person name="Martijn J."/>
            <person name="Lind A.E."/>
            <person name="van Eijk R."/>
            <person name="Schleper C."/>
            <person name="Guy L."/>
            <person name="Ettema T.J."/>
        </authorList>
    </citation>
    <scope>NUCLEOTIDE SEQUENCE</scope>
</reference>
<gene>
    <name evidence="1" type="ORF">LCGC14_3076550</name>
</gene>
<name>A0A0F8YM20_9ZZZZ</name>
<comment type="caution">
    <text evidence="1">The sequence shown here is derived from an EMBL/GenBank/DDBJ whole genome shotgun (WGS) entry which is preliminary data.</text>
</comment>
<sequence length="106" mass="12293">MVDYKLASSGMSQNMIISNYHKLRPTDVLKFVCGNIDDALESVRVLHNLSHIHTCKPIVYYHTIGGEPTQWMAKFILDRPDNIWQRFEVRMGVQLHRLLWGNARGV</sequence>
<dbReference type="AlphaFoldDB" id="A0A0F8YM20"/>